<evidence type="ECO:0000313" key="2">
    <source>
        <dbReference type="Proteomes" id="UP000744676"/>
    </source>
</evidence>
<sequence length="1097" mass="123045">MADNDTQPSTNPLPTAPPPDKGDEGIVCRLHCSTHQISGIILEDKNGLRQWRIGRDRSCEVYISASKRISKVHFIISKSQKDDTLLIKDVSTNGTLLNNIRLTKNQGYILAQGDEITVGYGVSDDVMKFIVSLPASHDASNILDKGIHAHYDLRSGVIGRGAFATVKRAVERSTGNHYAVKVIDKKKVMHGMAVQREVEILKTIHHENIVALKDYFEDNQYHYLVMDLIEGGDLMDFITNNGVVPEDAAIEIATQVLSAVSYMHSINISHRDIKPDNILIAQDEPVIVKVSDFGLAKIAQSGSHLKTFCGTLAYLAPEVLAHKQDPRIRKNYSDKVDIWSIGCMVYVILTGFLPFPQPTQQELYEKIIKGQITTKYLKEAGISPEGIDFIKYLLVVDPVARPSAASALLHPWLTGRKLGDDLNIEVHAPLNNAVEAPIQEMSNLGVRSKENSEKKNSNDRIASTAPIPSSAPHPKVLSDTSPPPLDEDEGESDRDGEDIKNEIIANSQQANKENIIRIQGGNQPENSRFISIVRDIDVQTADEYPVSTWLALNTLDNSSPHPGVFLTSSRTVFGRVATSEVDIVVNFPQVSKKHCIIYVDWSGEKPTVWLIDTSSNGCYVNNRKVGKGNQAILQHNDKVYLFWDRHSRKFLGFVAKFLEPSKFCTVEPDVNRIYPTTSIPTGLSVIKEISEMQGHYDDDDRALQHSAALKQPSEISSYSIDAQRQIHIDSTQELRYFYFPETLLPECYDLNQGHASWVKKVVPAGGAHLDEMLSALVHYEREINHGKKVKGDFVTYRGVMTKLLTLPFDHEGEDIDINVMTFDGQVFMELDHELLEAKRAERELEHQQRQQKQHGGADHHVDMSYWGYKFEALATLPRPWGQCTREEIEARPRAPVDNNPEYCVLVTTGVGKTRVLLGAEVDAVQDYKPAPRADYKTDRPLDHYVELKTTRVVDSVRSARAFERKLLRTWAQSFLIGVPRVVYAFRDGTGIIRSLQEFRTAEIPKLVHSSTVSGGGAPAWNGNECVAFYAAVLEWIKATVLADTEQELTPWRLQFLRGSRALSLYKLKGPEADKVQTKLLLPEFVQWRQSRSQQKKA</sequence>
<gene>
    <name evidence="1" type="ORF">D0Z00_004095</name>
</gene>
<dbReference type="EMBL" id="QVQA01000242">
    <property type="protein sequence ID" value="KAF5093367.1"/>
    <property type="molecule type" value="Genomic_DNA"/>
</dbReference>
<reference evidence="1 2" key="1">
    <citation type="journal article" date="2020" name="Front. Microbiol.">
        <title>Phenotypic and Genetic Characterization of the Cheese Ripening Yeast Geotrichum candidum.</title>
        <authorList>
            <person name="Perkins V."/>
            <person name="Vignola S."/>
            <person name="Lessard M.H."/>
            <person name="Plante P.L."/>
            <person name="Corbeil J."/>
            <person name="Dugat-Bony E."/>
            <person name="Frenette M."/>
            <person name="Labrie S."/>
        </authorList>
    </citation>
    <scope>NUCLEOTIDE SEQUENCE [LARGE SCALE GENOMIC DNA]</scope>
    <source>
        <strain evidence="1 2">LMA-1147</strain>
    </source>
</reference>
<proteinExistence type="predicted"/>
<protein>
    <submittedName>
        <fullName evidence="1">Uncharacterized protein</fullName>
    </submittedName>
</protein>
<organism evidence="1 2">
    <name type="scientific">Geotrichum galactomycetum</name>
    <dbReference type="NCBI Taxonomy" id="27317"/>
    <lineage>
        <taxon>Eukaryota</taxon>
        <taxon>Fungi</taxon>
        <taxon>Dikarya</taxon>
        <taxon>Ascomycota</taxon>
        <taxon>Saccharomycotina</taxon>
        <taxon>Dipodascomycetes</taxon>
        <taxon>Dipodascales</taxon>
        <taxon>Dipodascaceae</taxon>
        <taxon>Geotrichum</taxon>
    </lineage>
</organism>
<evidence type="ECO:0000313" key="1">
    <source>
        <dbReference type="EMBL" id="KAF5093367.1"/>
    </source>
</evidence>
<dbReference type="Proteomes" id="UP000744676">
    <property type="component" value="Unassembled WGS sequence"/>
</dbReference>
<comment type="caution">
    <text evidence="1">The sequence shown here is derived from an EMBL/GenBank/DDBJ whole genome shotgun (WGS) entry which is preliminary data.</text>
</comment>
<accession>A0ACB6UZC9</accession>
<name>A0ACB6UZC9_9ASCO</name>
<keyword evidence="2" id="KW-1185">Reference proteome</keyword>